<dbReference type="InterPro" id="IPR013389">
    <property type="entry name" value="CRISPR-assoc_prot_Cas8b"/>
</dbReference>
<dbReference type="NCBIfam" id="TIGR02556">
    <property type="entry name" value="cas_TM1802"/>
    <property type="match status" value="1"/>
</dbReference>
<organism evidence="1 2">
    <name type="scientific">Desulforamulus putei DSM 12395</name>
    <dbReference type="NCBI Taxonomy" id="1121429"/>
    <lineage>
        <taxon>Bacteria</taxon>
        <taxon>Bacillati</taxon>
        <taxon>Bacillota</taxon>
        <taxon>Clostridia</taxon>
        <taxon>Eubacteriales</taxon>
        <taxon>Peptococcaceae</taxon>
        <taxon>Desulforamulus</taxon>
    </lineage>
</organism>
<dbReference type="STRING" id="1121429.SAMN02745133_02287"/>
<name>A0A1M5AH05_9FIRM</name>
<accession>A0A1M5AH05</accession>
<dbReference type="Proteomes" id="UP000184148">
    <property type="component" value="Unassembled WGS sequence"/>
</dbReference>
<proteinExistence type="predicted"/>
<gene>
    <name evidence="1" type="ORF">SAMN02745133_02287</name>
</gene>
<dbReference type="AlphaFoldDB" id="A0A1M5AH05"/>
<dbReference type="EMBL" id="FQUY01000017">
    <property type="protein sequence ID" value="SHF29548.1"/>
    <property type="molecule type" value="Genomic_DNA"/>
</dbReference>
<dbReference type="InterPro" id="IPR013420">
    <property type="entry name" value="CRISPR-assoc_prot_Cas8b/Csh1_C"/>
</dbReference>
<dbReference type="NCBIfam" id="TIGR02591">
    <property type="entry name" value="cas_Csh1"/>
    <property type="match status" value="1"/>
</dbReference>
<reference evidence="2" key="1">
    <citation type="submission" date="2016-11" db="EMBL/GenBank/DDBJ databases">
        <authorList>
            <person name="Varghese N."/>
            <person name="Submissions S."/>
        </authorList>
    </citation>
    <scope>NUCLEOTIDE SEQUENCE [LARGE SCALE GENOMIC DNA]</scope>
    <source>
        <strain evidence="2">DSM 12395</strain>
    </source>
</reference>
<evidence type="ECO:0000313" key="2">
    <source>
        <dbReference type="Proteomes" id="UP000184148"/>
    </source>
</evidence>
<dbReference type="RefSeq" id="WP_073239522.1">
    <property type="nucleotide sequence ID" value="NZ_FQUY01000017.1"/>
</dbReference>
<evidence type="ECO:0000313" key="1">
    <source>
        <dbReference type="EMBL" id="SHF29548.1"/>
    </source>
</evidence>
<protein>
    <submittedName>
        <fullName evidence="1">CRISPR-associated protein, Csh1 family</fullName>
    </submittedName>
</protein>
<dbReference type="OrthoDB" id="5422815at2"/>
<keyword evidence="2" id="KW-1185">Reference proteome</keyword>
<dbReference type="Pfam" id="PF09484">
    <property type="entry name" value="Cas_TM1802"/>
    <property type="match status" value="1"/>
</dbReference>
<sequence length="582" mass="66370">MISAVRELGLLSLKITGKDVLATLTETINPDKYPNMVVIELQKENEDYSFSYLSLEETNCGGAGSYLYRKGPPNGANFSPTALITEPEKTFQVKILGWFRTVDKLSLSQKDQKIITSVKKALEAQQQQIIALLKGKLADIKGSAGLTLKIDGCYLRDITAFRDSFLQLVAAKEDSISAQDKICSVCGQRKAKVSAGAPAYKFYTIDKPGFITGHFIKEKSWRNYPVCSECSLALDEGKRILEERYRFSFYGLSYYLVPKFILKEPSSFILNILTGEMDKNIKLNDNAGGKLTTNEDDILHELASEKDTMTLNFLFLRKEQSSERILLLVEDVLPSRLRDLFKAKAAVDRMFPQQPFHFGRIRTFFAKSDDAKRDNDLDKYFMELVDKIFKGLPVAMSFLATHFMREIRRDFNTSNINSFKLLDAIETVLFFAHLKMLGRKEVTMSTTIFDPIFDRFANQLNTPEKRGVFLLGALTRMLLNVQYAERKSQPFLVNLMGLKMDSRQVKGLLPKVINKLQEYKRFDKGKAQLAEAISVLLLESDQNWRMTVDELNFYFVCGMNMYNEANLILYGKKEEVDDTDAE</sequence>